<evidence type="ECO:0000256" key="12">
    <source>
        <dbReference type="ARBA" id="ARBA00023326"/>
    </source>
</evidence>
<keyword evidence="3" id="KW-1003">Cell membrane</keyword>
<evidence type="ECO:0000256" key="3">
    <source>
        <dbReference type="ARBA" id="ARBA00022475"/>
    </source>
</evidence>
<keyword evidence="12" id="KW-0624">Polysaccharide degradation</keyword>
<dbReference type="GO" id="GO:0005886">
    <property type="term" value="C:plasma membrane"/>
    <property type="evidence" value="ECO:0007669"/>
    <property type="project" value="UniProtKB-SubCell"/>
</dbReference>
<dbReference type="Pfam" id="PF00332">
    <property type="entry name" value="Glyco_hydro_17"/>
    <property type="match status" value="1"/>
</dbReference>
<comment type="function">
    <text evidence="13">Glucanases play a role in cell expansion during growth, in cell-cell fusion during mating, and in spore release during sporulation. This enzyme may be involved in beta-glucan degradation. Active on laminarin and lichenan.</text>
</comment>
<dbReference type="GO" id="GO:0004553">
    <property type="term" value="F:hydrolase activity, hydrolyzing O-glycosyl compounds"/>
    <property type="evidence" value="ECO:0007669"/>
    <property type="project" value="InterPro"/>
</dbReference>
<evidence type="ECO:0000256" key="9">
    <source>
        <dbReference type="ARBA" id="ARBA00023180"/>
    </source>
</evidence>
<evidence type="ECO:0000256" key="13">
    <source>
        <dbReference type="ARBA" id="ARBA00037649"/>
    </source>
</evidence>
<dbReference type="PANTHER" id="PTHR16631:SF17">
    <property type="entry name" value="GLUCAN ENDO-1,3-BETA-GLUCOSIDASE BTGC"/>
    <property type="match status" value="1"/>
</dbReference>
<evidence type="ECO:0000256" key="10">
    <source>
        <dbReference type="ARBA" id="ARBA00023277"/>
    </source>
</evidence>
<keyword evidence="11" id="KW-0961">Cell wall biogenesis/degradation</keyword>
<evidence type="ECO:0000256" key="14">
    <source>
        <dbReference type="ARBA" id="ARBA00042373"/>
    </source>
</evidence>
<gene>
    <name evidence="16" type="ORF">H7849_04625</name>
</gene>
<evidence type="ECO:0000256" key="8">
    <source>
        <dbReference type="ARBA" id="ARBA00023136"/>
    </source>
</evidence>
<dbReference type="Proteomes" id="UP000515312">
    <property type="component" value="Chromosome"/>
</dbReference>
<organism evidence="16 17">
    <name type="scientific">Alloacidobacterium dinghuense</name>
    <dbReference type="NCBI Taxonomy" id="2763107"/>
    <lineage>
        <taxon>Bacteria</taxon>
        <taxon>Pseudomonadati</taxon>
        <taxon>Acidobacteriota</taxon>
        <taxon>Terriglobia</taxon>
        <taxon>Terriglobales</taxon>
        <taxon>Acidobacteriaceae</taxon>
        <taxon>Alloacidobacterium</taxon>
    </lineage>
</organism>
<dbReference type="SUPFAM" id="SSF51445">
    <property type="entry name" value="(Trans)glycosidases"/>
    <property type="match status" value="1"/>
</dbReference>
<keyword evidence="4" id="KW-0134">Cell wall</keyword>
<evidence type="ECO:0000256" key="2">
    <source>
        <dbReference type="ARBA" id="ARBA00004236"/>
    </source>
</evidence>
<accession>A0A7G8BL34</accession>
<dbReference type="EMBL" id="CP060394">
    <property type="protein sequence ID" value="QNI33254.1"/>
    <property type="molecule type" value="Genomic_DNA"/>
</dbReference>
<evidence type="ECO:0000256" key="7">
    <source>
        <dbReference type="ARBA" id="ARBA00022801"/>
    </source>
</evidence>
<evidence type="ECO:0000256" key="11">
    <source>
        <dbReference type="ARBA" id="ARBA00023316"/>
    </source>
</evidence>
<evidence type="ECO:0000313" key="16">
    <source>
        <dbReference type="EMBL" id="QNI33254.1"/>
    </source>
</evidence>
<comment type="subcellular location">
    <subcellularLocation>
        <location evidence="2">Cell membrane</location>
    </subcellularLocation>
    <subcellularLocation>
        <location evidence="1">Secreted</location>
        <location evidence="1">Cell wall</location>
    </subcellularLocation>
</comment>
<evidence type="ECO:0000313" key="17">
    <source>
        <dbReference type="Proteomes" id="UP000515312"/>
    </source>
</evidence>
<name>A0A7G8BL34_9BACT</name>
<keyword evidence="5" id="KW-0964">Secreted</keyword>
<dbReference type="AlphaFoldDB" id="A0A7G8BL34"/>
<dbReference type="InterPro" id="IPR000490">
    <property type="entry name" value="Glyco_hydro_17"/>
</dbReference>
<keyword evidence="8" id="KW-0472">Membrane</keyword>
<keyword evidence="6" id="KW-0732">Signal</keyword>
<evidence type="ECO:0000256" key="15">
    <source>
        <dbReference type="ARBA" id="ARBA00043078"/>
    </source>
</evidence>
<dbReference type="GO" id="GO:0000272">
    <property type="term" value="P:polysaccharide catabolic process"/>
    <property type="evidence" value="ECO:0007669"/>
    <property type="project" value="UniProtKB-KW"/>
</dbReference>
<evidence type="ECO:0000256" key="1">
    <source>
        <dbReference type="ARBA" id="ARBA00004191"/>
    </source>
</evidence>
<keyword evidence="7" id="KW-0378">Hydrolase</keyword>
<proteinExistence type="predicted"/>
<keyword evidence="10" id="KW-0119">Carbohydrate metabolism</keyword>
<keyword evidence="9" id="KW-0325">Glycoprotein</keyword>
<evidence type="ECO:0000256" key="5">
    <source>
        <dbReference type="ARBA" id="ARBA00022525"/>
    </source>
</evidence>
<dbReference type="PANTHER" id="PTHR16631">
    <property type="entry name" value="GLUCAN 1,3-BETA-GLUCOSIDASE"/>
    <property type="match status" value="1"/>
</dbReference>
<keyword evidence="17" id="KW-1185">Reference proteome</keyword>
<dbReference type="RefSeq" id="WP_186744544.1">
    <property type="nucleotide sequence ID" value="NZ_CP060394.1"/>
</dbReference>
<dbReference type="InterPro" id="IPR017853">
    <property type="entry name" value="GH"/>
</dbReference>
<evidence type="ECO:0000256" key="4">
    <source>
        <dbReference type="ARBA" id="ARBA00022512"/>
    </source>
</evidence>
<dbReference type="InterPro" id="IPR050732">
    <property type="entry name" value="Beta-glucan_modifiers"/>
</dbReference>
<reference evidence="16 17" key="1">
    <citation type="submission" date="2020-08" db="EMBL/GenBank/DDBJ databases">
        <title>Edaphobacter telluris sp. nov. and Acidobacterium dinghuensis sp. nov., two acidobacteria isolated from forest soil.</title>
        <authorList>
            <person name="Fu J."/>
            <person name="Qiu L."/>
        </authorList>
    </citation>
    <scope>NUCLEOTIDE SEQUENCE [LARGE SCALE GENOMIC DNA]</scope>
    <source>
        <strain evidence="16">4Y35</strain>
    </source>
</reference>
<dbReference type="Gene3D" id="3.20.20.80">
    <property type="entry name" value="Glycosidases"/>
    <property type="match status" value="1"/>
</dbReference>
<dbReference type="KEGG" id="adin:H7849_04625"/>
<dbReference type="GO" id="GO:0071555">
    <property type="term" value="P:cell wall organization"/>
    <property type="evidence" value="ECO:0007669"/>
    <property type="project" value="UniProtKB-KW"/>
</dbReference>
<sequence>MAATGIYGIAFSPYVGPWVNNVLVLFNTYTLEQVTQLLSPVAKGFPLIATYGQGTFVWQNVPNIQDSNRYNIQAAKNVGLKVSAGCYQQGADPGKDFLNVEWTKTEINYALDQARTHGNVIELVIGNECLWGPDSTQAIVELINYAKSKRAPNFNERTLPVTTRQKWDVLGGVSNATPGYAAMRQALLSLLSACEGFVYANMYAYFDPNIAGQIGRNPNQASFTQAVTNSMNATLAALKSAFSSQKVSTEIRIGETGWPSKGSQPAQPNDFLASTQQAQWHYEAIKNWSVANAIKTFMFEAYDEPWKGSPNGSNSEAFFGIWQANGTSAAPGQYTLRDVKQKYTL</sequence>
<protein>
    <recommendedName>
        <fullName evidence="15">Endo-1,3-beta-glucanase btgC</fullName>
    </recommendedName>
    <alternativeName>
        <fullName evidence="14">Laminarinase btgC</fullName>
    </alternativeName>
</protein>
<evidence type="ECO:0000256" key="6">
    <source>
        <dbReference type="ARBA" id="ARBA00022729"/>
    </source>
</evidence>